<evidence type="ECO:0000313" key="8">
    <source>
        <dbReference type="Proteomes" id="UP000236893"/>
    </source>
</evidence>
<dbReference type="Pfam" id="PF00691">
    <property type="entry name" value="OmpA"/>
    <property type="match status" value="1"/>
</dbReference>
<dbReference type="PANTHER" id="PTHR30329">
    <property type="entry name" value="STATOR ELEMENT OF FLAGELLAR MOTOR COMPLEX"/>
    <property type="match status" value="1"/>
</dbReference>
<dbReference type="InterPro" id="IPR006664">
    <property type="entry name" value="OMP_bac"/>
</dbReference>
<evidence type="ECO:0000313" key="7">
    <source>
        <dbReference type="EMBL" id="POY35944.1"/>
    </source>
</evidence>
<name>A0A2S5A077_9SPHI</name>
<dbReference type="GO" id="GO:0009279">
    <property type="term" value="C:cell outer membrane"/>
    <property type="evidence" value="ECO:0007669"/>
    <property type="project" value="UniProtKB-SubCell"/>
</dbReference>
<evidence type="ECO:0000256" key="3">
    <source>
        <dbReference type="ARBA" id="ARBA00023237"/>
    </source>
</evidence>
<dbReference type="PRINTS" id="PR01021">
    <property type="entry name" value="OMPADOMAIN"/>
</dbReference>
<dbReference type="InterPro" id="IPR036737">
    <property type="entry name" value="OmpA-like_sf"/>
</dbReference>
<accession>A0A2S5A077</accession>
<keyword evidence="5" id="KW-1133">Transmembrane helix</keyword>
<sequence length="399" mass="42737">MAFNFIDTVHSYFGNELIGKAENYLNEGTVSVKKGLEAIIPISLAGLVHKAETGHADQLLNHAREAYHSGLGDKLLDSFIPGGEGIPAKGPAYISSIFGDQFGKIANAVSSFAGLKGSSTSSLFGITLPFILALLGKHAEENDLSSSGLASSLSSEKSSFLAAVPESFNISSLLGVKENPEERYTRRIEEKRSSSGWVTPTLLALLAVIAVGWLLRSCNKEAPPMETPTPSTDTLITTQTDTVVISREPIKLKLPNGVELDAYKGGIEDLLIIFINDSLAASGKDNWFDFNELNFQFGTAEIIPESESELNNIIKILQAYPKVKIKIGGYTDKIGDEVANKKLSQDRADAIAAALKAAGVGSQVVGAEGYGSEFAKYPADAPEADRIKDRRVSVSVREK</sequence>
<gene>
    <name evidence="7" type="ORF">C3K47_12090</name>
</gene>
<evidence type="ECO:0000256" key="4">
    <source>
        <dbReference type="PROSITE-ProRule" id="PRU00473"/>
    </source>
</evidence>
<dbReference type="InterPro" id="IPR050330">
    <property type="entry name" value="Bact_OuterMem_StrucFunc"/>
</dbReference>
<proteinExistence type="predicted"/>
<dbReference type="PANTHER" id="PTHR30329:SF21">
    <property type="entry name" value="LIPOPROTEIN YIAD-RELATED"/>
    <property type="match status" value="1"/>
</dbReference>
<evidence type="ECO:0000256" key="5">
    <source>
        <dbReference type="SAM" id="Phobius"/>
    </source>
</evidence>
<protein>
    <recommendedName>
        <fullName evidence="6">OmpA-like domain-containing protein</fullName>
    </recommendedName>
</protein>
<dbReference type="CDD" id="cd07185">
    <property type="entry name" value="OmpA_C-like"/>
    <property type="match status" value="1"/>
</dbReference>
<evidence type="ECO:0000256" key="1">
    <source>
        <dbReference type="ARBA" id="ARBA00004442"/>
    </source>
</evidence>
<keyword evidence="8" id="KW-1185">Reference proteome</keyword>
<dbReference type="PROSITE" id="PS51123">
    <property type="entry name" value="OMPA_2"/>
    <property type="match status" value="1"/>
</dbReference>
<dbReference type="RefSeq" id="WP_103789406.1">
    <property type="nucleotide sequence ID" value="NZ_PQVF01000008.1"/>
</dbReference>
<dbReference type="EMBL" id="PQVF01000008">
    <property type="protein sequence ID" value="POY35944.1"/>
    <property type="molecule type" value="Genomic_DNA"/>
</dbReference>
<evidence type="ECO:0000256" key="2">
    <source>
        <dbReference type="ARBA" id="ARBA00023136"/>
    </source>
</evidence>
<feature type="domain" description="OmpA-like" evidence="6">
    <location>
        <begin position="282"/>
        <end position="399"/>
    </location>
</feature>
<dbReference type="AlphaFoldDB" id="A0A2S5A077"/>
<organism evidence="7 8">
    <name type="scientific">Solitalea longa</name>
    <dbReference type="NCBI Taxonomy" id="2079460"/>
    <lineage>
        <taxon>Bacteria</taxon>
        <taxon>Pseudomonadati</taxon>
        <taxon>Bacteroidota</taxon>
        <taxon>Sphingobacteriia</taxon>
        <taxon>Sphingobacteriales</taxon>
        <taxon>Sphingobacteriaceae</taxon>
        <taxon>Solitalea</taxon>
    </lineage>
</organism>
<dbReference type="InterPro" id="IPR006665">
    <property type="entry name" value="OmpA-like"/>
</dbReference>
<dbReference type="Proteomes" id="UP000236893">
    <property type="component" value="Unassembled WGS sequence"/>
</dbReference>
<dbReference type="Gene3D" id="3.30.1330.60">
    <property type="entry name" value="OmpA-like domain"/>
    <property type="match status" value="1"/>
</dbReference>
<evidence type="ECO:0000259" key="6">
    <source>
        <dbReference type="PROSITE" id="PS51123"/>
    </source>
</evidence>
<feature type="transmembrane region" description="Helical" evidence="5">
    <location>
        <begin position="196"/>
        <end position="215"/>
    </location>
</feature>
<comment type="caution">
    <text evidence="7">The sequence shown here is derived from an EMBL/GenBank/DDBJ whole genome shotgun (WGS) entry which is preliminary data.</text>
</comment>
<keyword evidence="3" id="KW-0998">Cell outer membrane</keyword>
<dbReference type="SUPFAM" id="SSF103088">
    <property type="entry name" value="OmpA-like"/>
    <property type="match status" value="1"/>
</dbReference>
<keyword evidence="5" id="KW-0812">Transmembrane</keyword>
<dbReference type="Pfam" id="PF06078">
    <property type="entry name" value="DUF937"/>
    <property type="match status" value="1"/>
</dbReference>
<dbReference type="InterPro" id="IPR009282">
    <property type="entry name" value="DUF937"/>
</dbReference>
<dbReference type="OrthoDB" id="9782229at2"/>
<comment type="subcellular location">
    <subcellularLocation>
        <location evidence="1">Cell outer membrane</location>
    </subcellularLocation>
</comment>
<keyword evidence="2 4" id="KW-0472">Membrane</keyword>
<reference evidence="7 8" key="1">
    <citation type="submission" date="2018-01" db="EMBL/GenBank/DDBJ databases">
        <authorList>
            <person name="Gaut B.S."/>
            <person name="Morton B.R."/>
            <person name="Clegg M.T."/>
            <person name="Duvall M.R."/>
        </authorList>
    </citation>
    <scope>NUCLEOTIDE SEQUENCE [LARGE SCALE GENOMIC DNA]</scope>
    <source>
        <strain evidence="7 8">HR-AV</strain>
    </source>
</reference>